<evidence type="ECO:0000313" key="1">
    <source>
        <dbReference type="EMBL" id="KAK4339617.1"/>
    </source>
</evidence>
<dbReference type="Proteomes" id="UP001291623">
    <property type="component" value="Unassembled WGS sequence"/>
</dbReference>
<name>A0AAE1QWY6_9SOLA</name>
<keyword evidence="2" id="KW-1185">Reference proteome</keyword>
<dbReference type="EMBL" id="JAVYJV010000023">
    <property type="protein sequence ID" value="KAK4339617.1"/>
    <property type="molecule type" value="Genomic_DNA"/>
</dbReference>
<comment type="caution">
    <text evidence="1">The sequence shown here is derived from an EMBL/GenBank/DDBJ whole genome shotgun (WGS) entry which is preliminary data.</text>
</comment>
<gene>
    <name evidence="1" type="ORF">RND71_041079</name>
</gene>
<accession>A0AAE1QWY6</accession>
<organism evidence="1 2">
    <name type="scientific">Anisodus tanguticus</name>
    <dbReference type="NCBI Taxonomy" id="243964"/>
    <lineage>
        <taxon>Eukaryota</taxon>
        <taxon>Viridiplantae</taxon>
        <taxon>Streptophyta</taxon>
        <taxon>Embryophyta</taxon>
        <taxon>Tracheophyta</taxon>
        <taxon>Spermatophyta</taxon>
        <taxon>Magnoliopsida</taxon>
        <taxon>eudicotyledons</taxon>
        <taxon>Gunneridae</taxon>
        <taxon>Pentapetalae</taxon>
        <taxon>asterids</taxon>
        <taxon>lamiids</taxon>
        <taxon>Solanales</taxon>
        <taxon>Solanaceae</taxon>
        <taxon>Solanoideae</taxon>
        <taxon>Hyoscyameae</taxon>
        <taxon>Anisodus</taxon>
    </lineage>
</organism>
<protein>
    <submittedName>
        <fullName evidence="1">Uncharacterized protein</fullName>
    </submittedName>
</protein>
<sequence>MVPNVKDDDDAHPFPEDLAIEILQRLHVELLLRFKCVSKNCNQGGNYPPSSPLPASTVFGGGFGLDLFTRGRLLRPDFGHEVFGEIRGADVPSNACWSLILLDDSITLLTLGIRADYALWVMIEPGIWNKFLTFQCLSHSKAMHCGFWDSSTAIFLTRSSRLVSYDVKTGEMRHLGFRYQGQRSSFRVYYYRENLVTIKRGNG</sequence>
<reference evidence="1" key="1">
    <citation type="submission" date="2023-12" db="EMBL/GenBank/DDBJ databases">
        <title>Genome assembly of Anisodus tanguticus.</title>
        <authorList>
            <person name="Wang Y.-J."/>
        </authorList>
    </citation>
    <scope>NUCLEOTIDE SEQUENCE</scope>
    <source>
        <strain evidence="1">KB-2021</strain>
        <tissue evidence="1">Leaf</tissue>
    </source>
</reference>
<dbReference type="AlphaFoldDB" id="A0AAE1QWY6"/>
<evidence type="ECO:0000313" key="2">
    <source>
        <dbReference type="Proteomes" id="UP001291623"/>
    </source>
</evidence>
<proteinExistence type="predicted"/>